<name>A0ABD0TFN2_LOXSC</name>
<evidence type="ECO:0000313" key="4">
    <source>
        <dbReference type="Proteomes" id="UP001549920"/>
    </source>
</evidence>
<keyword evidence="1" id="KW-0732">Signal</keyword>
<feature type="signal peptide" evidence="1">
    <location>
        <begin position="1"/>
        <end position="25"/>
    </location>
</feature>
<organism evidence="2 5">
    <name type="scientific">Loxostege sticticalis</name>
    <name type="common">Beet webworm moth</name>
    <dbReference type="NCBI Taxonomy" id="481309"/>
    <lineage>
        <taxon>Eukaryota</taxon>
        <taxon>Metazoa</taxon>
        <taxon>Ecdysozoa</taxon>
        <taxon>Arthropoda</taxon>
        <taxon>Hexapoda</taxon>
        <taxon>Insecta</taxon>
        <taxon>Pterygota</taxon>
        <taxon>Neoptera</taxon>
        <taxon>Endopterygota</taxon>
        <taxon>Lepidoptera</taxon>
        <taxon>Glossata</taxon>
        <taxon>Ditrysia</taxon>
        <taxon>Pyraloidea</taxon>
        <taxon>Crambidae</taxon>
        <taxon>Pyraustinae</taxon>
        <taxon>Loxostege</taxon>
    </lineage>
</organism>
<dbReference type="Pfam" id="PF08036">
    <property type="entry name" value="Antimicrobial_6"/>
    <property type="match status" value="1"/>
</dbReference>
<dbReference type="Gene3D" id="3.30.30.120">
    <property type="entry name" value="Diapause-specific peptide"/>
    <property type="match status" value="1"/>
</dbReference>
<dbReference type="EMBL" id="JBEDNZ010000005">
    <property type="protein sequence ID" value="KAL0841895.1"/>
    <property type="molecule type" value="Genomic_DNA"/>
</dbReference>
<proteinExistence type="predicted"/>
<evidence type="ECO:0000313" key="2">
    <source>
        <dbReference type="EMBL" id="KAL0841895.1"/>
    </source>
</evidence>
<dbReference type="Proteomes" id="UP001549920">
    <property type="component" value="Unassembled WGS sequence"/>
</dbReference>
<evidence type="ECO:0000313" key="5">
    <source>
        <dbReference type="Proteomes" id="UP001549921"/>
    </source>
</evidence>
<dbReference type="InterPro" id="IPR038203">
    <property type="entry name" value="Diapausin_sf"/>
</dbReference>
<evidence type="ECO:0000313" key="3">
    <source>
        <dbReference type="EMBL" id="KAL0893717.1"/>
    </source>
</evidence>
<evidence type="ECO:0000256" key="1">
    <source>
        <dbReference type="SAM" id="SignalP"/>
    </source>
</evidence>
<dbReference type="AlphaFoldDB" id="A0ABD0TFN2"/>
<gene>
    <name evidence="3" type="ORF">ABMA27_013864</name>
    <name evidence="2" type="ORF">ABMA28_014131</name>
</gene>
<feature type="chain" id="PRO_5044722970" evidence="1">
    <location>
        <begin position="26"/>
        <end position="63"/>
    </location>
</feature>
<accession>A0ABD0TFN2</accession>
<keyword evidence="4" id="KW-1185">Reference proteome</keyword>
<protein>
    <submittedName>
        <fullName evidence="2">Uncharacterized protein</fullName>
    </submittedName>
</protein>
<dbReference type="Proteomes" id="UP001549921">
    <property type="component" value="Unassembled WGS sequence"/>
</dbReference>
<reference evidence="4 5" key="1">
    <citation type="submission" date="2024-06" db="EMBL/GenBank/DDBJ databases">
        <title>A chromosome-level genome assembly of beet webworm, Loxostege sticticalis.</title>
        <authorList>
            <person name="Zhang Y."/>
        </authorList>
    </citation>
    <scope>NUCLEOTIDE SEQUENCE [LARGE SCALE GENOMIC DNA]</scope>
    <source>
        <strain evidence="3">AQ026</strain>
        <strain evidence="2">AQ028</strain>
        <tissue evidence="2">Male pupae</tissue>
        <tissue evidence="3">Whole body</tissue>
    </source>
</reference>
<sequence length="63" mass="6855">MAVLKTTFVLLLIAISMVIVTDATAVPACNKVCNRITPERAACCRAHSFKGYNNCKGGRMDCY</sequence>
<comment type="caution">
    <text evidence="2">The sequence shown here is derived from an EMBL/GenBank/DDBJ whole genome shotgun (WGS) entry which is preliminary data.</text>
</comment>
<dbReference type="EMBL" id="JBEUOH010000005">
    <property type="protein sequence ID" value="KAL0893717.1"/>
    <property type="molecule type" value="Genomic_DNA"/>
</dbReference>